<keyword evidence="9 10" id="KW-0472">Membrane</keyword>
<evidence type="ECO:0000256" key="10">
    <source>
        <dbReference type="RuleBase" id="RU363110"/>
    </source>
</evidence>
<evidence type="ECO:0000313" key="13">
    <source>
        <dbReference type="Proteomes" id="UP001050691"/>
    </source>
</evidence>
<name>A0AAV5ALR7_9AGAM</name>
<keyword evidence="13" id="KW-1185">Reference proteome</keyword>
<feature type="transmembrane region" description="Helical" evidence="10">
    <location>
        <begin position="303"/>
        <end position="323"/>
    </location>
</feature>
<evidence type="ECO:0000256" key="5">
    <source>
        <dbReference type="ARBA" id="ARBA00022679"/>
    </source>
</evidence>
<dbReference type="EC" id="2.4.1.-" evidence="10"/>
<evidence type="ECO:0000256" key="6">
    <source>
        <dbReference type="ARBA" id="ARBA00022692"/>
    </source>
</evidence>
<dbReference type="EMBL" id="BPWL01000011">
    <property type="protein sequence ID" value="GJJ15617.1"/>
    <property type="molecule type" value="Genomic_DNA"/>
</dbReference>
<evidence type="ECO:0000256" key="8">
    <source>
        <dbReference type="ARBA" id="ARBA00022989"/>
    </source>
</evidence>
<comment type="pathway">
    <text evidence="2 10">Protein modification; protein glycosylation.</text>
</comment>
<dbReference type="PANTHER" id="PTHR12413">
    <property type="entry name" value="DOLICHYL GLYCOSYLTRANSFERASE"/>
    <property type="match status" value="1"/>
</dbReference>
<feature type="transmembrane region" description="Helical" evidence="10">
    <location>
        <begin position="561"/>
        <end position="580"/>
    </location>
</feature>
<feature type="transmembrane region" description="Helical" evidence="10">
    <location>
        <begin position="131"/>
        <end position="150"/>
    </location>
</feature>
<feature type="region of interest" description="Disordered" evidence="11">
    <location>
        <begin position="1"/>
        <end position="47"/>
    </location>
</feature>
<accession>A0AAV5ALR7</accession>
<comment type="caution">
    <text evidence="10">Lacks conserved residue(s) required for the propagation of feature annotation.</text>
</comment>
<dbReference type="InterPro" id="IPR004856">
    <property type="entry name" value="Glyco_trans_ALG6/ALG8"/>
</dbReference>
<feature type="transmembrane region" description="Helical" evidence="10">
    <location>
        <begin position="476"/>
        <end position="498"/>
    </location>
</feature>
<evidence type="ECO:0000313" key="12">
    <source>
        <dbReference type="EMBL" id="GJJ15617.1"/>
    </source>
</evidence>
<keyword evidence="6 10" id="KW-0812">Transmembrane</keyword>
<dbReference type="PANTHER" id="PTHR12413:SF1">
    <property type="entry name" value="DOLICHYL PYROPHOSPHATE MAN9GLCNAC2 ALPHA-1,3-GLUCOSYLTRANSFERASE"/>
    <property type="match status" value="1"/>
</dbReference>
<sequence>MNDDLIPDSDSIHSTSLQFTSRSPRRRLPSRNSTVSRQSRADSDVSDIVAPIPRRHHLLQRSDSQWLHSQVSHRFSRPVSPTASLASETLSKRNQMSSFSAVIENKALTKSPQELYGWGRKWIRWMHHNGMRLYVIPCIILGAALVKWSVGLGSYSGYRTPPTYGDYEAQRHWLEITTNLPIRQWYTYDLQYWGLDYPPLTAYHSWMLGKLGACINPSWFVLDKSRGIETPDSKVYMRATVLISDLLIYFPAVALFIRRFLNHRSGRTQPALILIDSGHFQYNSVMLGLTLLCLDYLSISSDLIAAVFFVLSLGFKQMALYYAPAIGSYYLGKCLLLGVNEGWDSIFLSFDCCAEFPLCHSRRLFFRLGFTTLTVMAGLFIPWLFGSIKDPIARIFPFNRGLFEDKVANFWCASDVILKWRRWMGITALLRLSTLLTVIGFAPAAWGLIANAWIISRKTQGARVEKLESGFASSPTLALLPYALLTSSLSFFLFGFQVHEKSILLPLLPATLILSGAESGGGGEDWEWGVLFNNTAFVYGGMAILHTAEALFSPPARYPDIFPVLNVLLCALVFVSVWLWSIKRGIEVGWALTP</sequence>
<feature type="transmembrane region" description="Helical" evidence="10">
    <location>
        <begin position="235"/>
        <end position="257"/>
    </location>
</feature>
<protein>
    <recommendedName>
        <fullName evidence="10">Alpha-1,3-glucosyltransferase</fullName>
        <ecNumber evidence="10">2.4.1.-</ecNumber>
    </recommendedName>
</protein>
<comment type="similarity">
    <text evidence="3 10">Belongs to the ALG6/ALG8 glucosyltransferase family.</text>
</comment>
<evidence type="ECO:0000256" key="4">
    <source>
        <dbReference type="ARBA" id="ARBA00022676"/>
    </source>
</evidence>
<keyword evidence="8 10" id="KW-1133">Transmembrane helix</keyword>
<dbReference type="GO" id="GO:0042281">
    <property type="term" value="F:dolichyl pyrophosphate Man9GlcNAc2 alpha-1,3-glucosyltransferase activity"/>
    <property type="evidence" value="ECO:0007669"/>
    <property type="project" value="TreeGrafter"/>
</dbReference>
<dbReference type="Pfam" id="PF03155">
    <property type="entry name" value="Alg6_Alg8"/>
    <property type="match status" value="1"/>
</dbReference>
<keyword evidence="4 10" id="KW-0328">Glycosyltransferase</keyword>
<evidence type="ECO:0000256" key="11">
    <source>
        <dbReference type="SAM" id="MobiDB-lite"/>
    </source>
</evidence>
<comment type="subcellular location">
    <subcellularLocation>
        <location evidence="1 10">Endoplasmic reticulum membrane</location>
        <topology evidence="1 10">Multi-pass membrane protein</topology>
    </subcellularLocation>
</comment>
<keyword evidence="7 10" id="KW-0256">Endoplasmic reticulum</keyword>
<dbReference type="Proteomes" id="UP001050691">
    <property type="component" value="Unassembled WGS sequence"/>
</dbReference>
<dbReference type="GO" id="GO:0005789">
    <property type="term" value="C:endoplasmic reticulum membrane"/>
    <property type="evidence" value="ECO:0007669"/>
    <property type="project" value="UniProtKB-SubCell"/>
</dbReference>
<evidence type="ECO:0000256" key="9">
    <source>
        <dbReference type="ARBA" id="ARBA00023136"/>
    </source>
</evidence>
<feature type="transmembrane region" description="Helical" evidence="10">
    <location>
        <begin position="364"/>
        <end position="385"/>
    </location>
</feature>
<organism evidence="12 13">
    <name type="scientific">Clathrus columnatus</name>
    <dbReference type="NCBI Taxonomy" id="1419009"/>
    <lineage>
        <taxon>Eukaryota</taxon>
        <taxon>Fungi</taxon>
        <taxon>Dikarya</taxon>
        <taxon>Basidiomycota</taxon>
        <taxon>Agaricomycotina</taxon>
        <taxon>Agaricomycetes</taxon>
        <taxon>Phallomycetidae</taxon>
        <taxon>Phallales</taxon>
        <taxon>Clathraceae</taxon>
        <taxon>Clathrus</taxon>
    </lineage>
</organism>
<proteinExistence type="inferred from homology"/>
<gene>
    <name evidence="12" type="ORF">Clacol_009895</name>
</gene>
<feature type="transmembrane region" description="Helical" evidence="10">
    <location>
        <begin position="428"/>
        <end position="455"/>
    </location>
</feature>
<evidence type="ECO:0000256" key="7">
    <source>
        <dbReference type="ARBA" id="ARBA00022824"/>
    </source>
</evidence>
<reference evidence="12" key="1">
    <citation type="submission" date="2021-10" db="EMBL/GenBank/DDBJ databases">
        <title>De novo Genome Assembly of Clathrus columnatus (Basidiomycota, Fungi) Using Illumina and Nanopore Sequence Data.</title>
        <authorList>
            <person name="Ogiso-Tanaka E."/>
            <person name="Itagaki H."/>
            <person name="Hosoya T."/>
            <person name="Hosaka K."/>
        </authorList>
    </citation>
    <scope>NUCLEOTIDE SEQUENCE</scope>
    <source>
        <strain evidence="12">MO-923</strain>
    </source>
</reference>
<keyword evidence="5 10" id="KW-0808">Transferase</keyword>
<evidence type="ECO:0000256" key="3">
    <source>
        <dbReference type="ARBA" id="ARBA00008715"/>
    </source>
</evidence>
<comment type="caution">
    <text evidence="12">The sequence shown here is derived from an EMBL/GenBank/DDBJ whole genome shotgun (WGS) entry which is preliminary data.</text>
</comment>
<evidence type="ECO:0000256" key="1">
    <source>
        <dbReference type="ARBA" id="ARBA00004477"/>
    </source>
</evidence>
<dbReference type="AlphaFoldDB" id="A0AAV5ALR7"/>
<evidence type="ECO:0000256" key="2">
    <source>
        <dbReference type="ARBA" id="ARBA00004922"/>
    </source>
</evidence>